<evidence type="ECO:0000256" key="2">
    <source>
        <dbReference type="ARBA" id="ARBA00023054"/>
    </source>
</evidence>
<keyword evidence="4" id="KW-0812">Transmembrane</keyword>
<keyword evidence="4" id="KW-1133">Transmembrane helix</keyword>
<feature type="domain" description="Multidrug resistance protein MdtA-like barrel-sandwich hybrid" evidence="5">
    <location>
        <begin position="354"/>
        <end position="474"/>
    </location>
</feature>
<dbReference type="PANTHER" id="PTHR32347:SF14">
    <property type="entry name" value="EFFLUX SYSTEM COMPONENT YKNX-RELATED"/>
    <property type="match status" value="1"/>
</dbReference>
<protein>
    <submittedName>
        <fullName evidence="6">Efflux RND transporter periplasmic adaptor subunit</fullName>
    </submittedName>
</protein>
<dbReference type="InterPro" id="IPR050465">
    <property type="entry name" value="UPF0194_transport"/>
</dbReference>
<feature type="region of interest" description="Disordered" evidence="3">
    <location>
        <begin position="732"/>
        <end position="755"/>
    </location>
</feature>
<feature type="compositionally biased region" description="Basic and acidic residues" evidence="3">
    <location>
        <begin position="598"/>
        <end position="620"/>
    </location>
</feature>
<keyword evidence="4" id="KW-0472">Membrane</keyword>
<feature type="region of interest" description="Disordered" evidence="3">
    <location>
        <begin position="590"/>
        <end position="650"/>
    </location>
</feature>
<evidence type="ECO:0000313" key="6">
    <source>
        <dbReference type="EMBL" id="MCC2211092.1"/>
    </source>
</evidence>
<evidence type="ECO:0000256" key="4">
    <source>
        <dbReference type="SAM" id="Phobius"/>
    </source>
</evidence>
<dbReference type="Gene3D" id="2.40.30.170">
    <property type="match status" value="2"/>
</dbReference>
<sequence length="755" mass="79712">MGDFTSEKEQKLLESEAEVSNTEDTNADELTFEETSGFSDDDDDSEEEEKKPKKKFIGYDKQNKKFFIGKFKIGKKLLIIILVIAILAGICSGLIIKSKNNSAVKVMYTDSPVERRTITNTITGSSSIKPNDSYNVTTIKSGDITSDTFKEGDVVKKGDKLYQFEDSDAQNSLSTAKNALAKAQQAYVDAVKQKAQTVSSNNIGTKSAQNAVTKALNSLNDTKNNQYIQSNSAGKVKELSVKEGDHINAGAAVATLYDDSYMKLRIPFNEVDAESIQTGAAATVSVIGSGDTIYGTVKEKSSSAVSTDAHAKVVYVTVEVTNPGALTTNDYGSAEINGVACANTAQFEYVSEGTITSTASGTLENLNIAVGDSVYSGQKVGYVKYDNQNSTMSNAQLSYNDAVLALEKQVLQNDTFSQDSSIKNAQLALDDAELGIEKAQDAVDDYVVEAPIEGTVVKKNSKAGDTIDSSNATDPLCVIYDLSSVKFSIDVDETEIALVKTGQKATVTADAVEGEFEGVVTKVPVDGVNENGVTTYTIEIQIENYGDLLPGMNVDAEIVVEEADNVIAVPVNSVNRGNIVFVKDDGTTHENDVTDIIKGNKDKSGKTDDKKKADDKDDKPQSSGMPVVSGDTPNGDKSDEISVTKESVPTNIDVPDGYRAIQVETGINDTDYIEIKSGLTEKDQVRTLDTESSSANASFGVQNAQEMYVVPNGNMGGMPGGGMSGGGMSGGGMSGGGGMPGGGGMSGGGGMPGGR</sequence>
<dbReference type="PRINTS" id="PR01490">
    <property type="entry name" value="RTXTOXIND"/>
</dbReference>
<proteinExistence type="predicted"/>
<name>A0AAE3DZJ1_9FIRM</name>
<dbReference type="AlphaFoldDB" id="A0AAE3DZJ1"/>
<reference evidence="6 7" key="1">
    <citation type="submission" date="2021-10" db="EMBL/GenBank/DDBJ databases">
        <title>Anaerobic single-cell dispensing facilitates the cultivation of human gut bacteria.</title>
        <authorList>
            <person name="Afrizal A."/>
        </authorList>
    </citation>
    <scope>NUCLEOTIDE SEQUENCE [LARGE SCALE GENOMIC DNA]</scope>
    <source>
        <strain evidence="6 7">CLA-AA-H232</strain>
    </source>
</reference>
<organism evidence="6 7">
    <name type="scientific">Hominilimicola fabiformis</name>
    <dbReference type="NCBI Taxonomy" id="2885356"/>
    <lineage>
        <taxon>Bacteria</taxon>
        <taxon>Bacillati</taxon>
        <taxon>Bacillota</taxon>
        <taxon>Clostridia</taxon>
        <taxon>Eubacteriales</taxon>
        <taxon>Oscillospiraceae</taxon>
        <taxon>Hominilimicola</taxon>
    </lineage>
</organism>
<dbReference type="EMBL" id="JAJEQM010000013">
    <property type="protein sequence ID" value="MCC2211092.1"/>
    <property type="molecule type" value="Genomic_DNA"/>
</dbReference>
<feature type="region of interest" description="Disordered" evidence="3">
    <location>
        <begin position="1"/>
        <end position="53"/>
    </location>
</feature>
<evidence type="ECO:0000259" key="5">
    <source>
        <dbReference type="Pfam" id="PF25917"/>
    </source>
</evidence>
<dbReference type="Gene3D" id="2.40.50.100">
    <property type="match status" value="2"/>
</dbReference>
<keyword evidence="7" id="KW-1185">Reference proteome</keyword>
<evidence type="ECO:0000313" key="7">
    <source>
        <dbReference type="Proteomes" id="UP001198242"/>
    </source>
</evidence>
<dbReference type="GO" id="GO:0030313">
    <property type="term" value="C:cell envelope"/>
    <property type="evidence" value="ECO:0007669"/>
    <property type="project" value="UniProtKB-SubCell"/>
</dbReference>
<dbReference type="Proteomes" id="UP001198242">
    <property type="component" value="Unassembled WGS sequence"/>
</dbReference>
<dbReference type="InterPro" id="IPR058625">
    <property type="entry name" value="MdtA-like_BSH"/>
</dbReference>
<dbReference type="PANTHER" id="PTHR32347">
    <property type="entry name" value="EFFLUX SYSTEM COMPONENT YKNX-RELATED"/>
    <property type="match status" value="1"/>
</dbReference>
<keyword evidence="2" id="KW-0175">Coiled coil</keyword>
<dbReference type="SUPFAM" id="SSF111369">
    <property type="entry name" value="HlyD-like secretion proteins"/>
    <property type="match status" value="2"/>
</dbReference>
<evidence type="ECO:0000256" key="3">
    <source>
        <dbReference type="SAM" id="MobiDB-lite"/>
    </source>
</evidence>
<feature type="transmembrane region" description="Helical" evidence="4">
    <location>
        <begin position="77"/>
        <end position="96"/>
    </location>
</feature>
<comment type="caution">
    <text evidence="6">The sequence shown here is derived from an EMBL/GenBank/DDBJ whole genome shotgun (WGS) entry which is preliminary data.</text>
</comment>
<evidence type="ECO:0000256" key="1">
    <source>
        <dbReference type="ARBA" id="ARBA00004196"/>
    </source>
</evidence>
<dbReference type="Pfam" id="PF25917">
    <property type="entry name" value="BSH_RND"/>
    <property type="match status" value="1"/>
</dbReference>
<dbReference type="RefSeq" id="WP_308456709.1">
    <property type="nucleotide sequence ID" value="NZ_JAJEQM010000013.1"/>
</dbReference>
<dbReference type="Gene3D" id="2.40.420.20">
    <property type="match status" value="1"/>
</dbReference>
<feature type="compositionally biased region" description="Basic and acidic residues" evidence="3">
    <location>
        <begin position="1"/>
        <end position="14"/>
    </location>
</feature>
<feature type="compositionally biased region" description="Basic and acidic residues" evidence="3">
    <location>
        <begin position="634"/>
        <end position="643"/>
    </location>
</feature>
<gene>
    <name evidence="6" type="ORF">LKE05_09875</name>
</gene>
<accession>A0AAE3DZJ1</accession>
<comment type="subcellular location">
    <subcellularLocation>
        <location evidence="1">Cell envelope</location>
    </subcellularLocation>
</comment>